<evidence type="ECO:0000256" key="1">
    <source>
        <dbReference type="SAM" id="Phobius"/>
    </source>
</evidence>
<evidence type="ECO:0000313" key="2">
    <source>
        <dbReference type="EMBL" id="MDR7073919.1"/>
    </source>
</evidence>
<feature type="transmembrane region" description="Helical" evidence="1">
    <location>
        <begin position="63"/>
        <end position="84"/>
    </location>
</feature>
<organism evidence="2 3">
    <name type="scientific">Fictibacillus barbaricus</name>
    <dbReference type="NCBI Taxonomy" id="182136"/>
    <lineage>
        <taxon>Bacteria</taxon>
        <taxon>Bacillati</taxon>
        <taxon>Bacillota</taxon>
        <taxon>Bacilli</taxon>
        <taxon>Bacillales</taxon>
        <taxon>Fictibacillaceae</taxon>
        <taxon>Fictibacillus</taxon>
    </lineage>
</organism>
<keyword evidence="1" id="KW-0812">Transmembrane</keyword>
<dbReference type="Proteomes" id="UP001258181">
    <property type="component" value="Unassembled WGS sequence"/>
</dbReference>
<keyword evidence="1" id="KW-1133">Transmembrane helix</keyword>
<dbReference type="PANTHER" id="PTHR39164">
    <property type="entry name" value="PROTEIN CCDC"/>
    <property type="match status" value="1"/>
</dbReference>
<feature type="transmembrane region" description="Helical" evidence="1">
    <location>
        <begin position="6"/>
        <end position="22"/>
    </location>
</feature>
<dbReference type="PANTHER" id="PTHR39164:SF1">
    <property type="entry name" value="PROTEIN CCDC"/>
    <property type="match status" value="1"/>
</dbReference>
<accession>A0ABU1U371</accession>
<dbReference type="InterPro" id="IPR058247">
    <property type="entry name" value="DUF1453"/>
</dbReference>
<evidence type="ECO:0000313" key="3">
    <source>
        <dbReference type="Proteomes" id="UP001258181"/>
    </source>
</evidence>
<name>A0ABU1U371_9BACL</name>
<feature type="transmembrane region" description="Helical" evidence="1">
    <location>
        <begin position="96"/>
        <end position="112"/>
    </location>
</feature>
<proteinExistence type="predicted"/>
<reference evidence="2 3" key="1">
    <citation type="submission" date="2023-07" db="EMBL/GenBank/DDBJ databases">
        <title>Sorghum-associated microbial communities from plants grown in Nebraska, USA.</title>
        <authorList>
            <person name="Schachtman D."/>
        </authorList>
    </citation>
    <scope>NUCLEOTIDE SEQUENCE [LARGE SCALE GENOMIC DNA]</scope>
    <source>
        <strain evidence="2 3">BE211</strain>
    </source>
</reference>
<dbReference type="InterPro" id="IPR031306">
    <property type="entry name" value="CcdC"/>
</dbReference>
<sequence>MTTSPFYLIVILIACLVLWRRTRSMYRPIKGKGGRLLFPILFFIPAIQLLVSSKVHLSLWSDLGAILLGLILSIPLIWTTRYEVREDQLIYAKKDFVFVVAFLVVLAIRFILRRHFGYMDAYTLSALFTLVAISYIVPWRIISFLKFRKIYRAAYQANYKA</sequence>
<comment type="caution">
    <text evidence="2">The sequence shown here is derived from an EMBL/GenBank/DDBJ whole genome shotgun (WGS) entry which is preliminary data.</text>
</comment>
<gene>
    <name evidence="2" type="ORF">J2X07_002909</name>
</gene>
<feature type="transmembrane region" description="Helical" evidence="1">
    <location>
        <begin position="124"/>
        <end position="142"/>
    </location>
</feature>
<protein>
    <submittedName>
        <fullName evidence="2">Membrane protein CcdC involved in cytochrome C biogenesis</fullName>
    </submittedName>
</protein>
<dbReference type="Pfam" id="PF07301">
    <property type="entry name" value="DUF1453"/>
    <property type="match status" value="1"/>
</dbReference>
<keyword evidence="3" id="KW-1185">Reference proteome</keyword>
<dbReference type="RefSeq" id="WP_310260016.1">
    <property type="nucleotide sequence ID" value="NZ_JAVDWA010000005.1"/>
</dbReference>
<feature type="transmembrane region" description="Helical" evidence="1">
    <location>
        <begin position="34"/>
        <end position="51"/>
    </location>
</feature>
<dbReference type="EMBL" id="JAVDWA010000005">
    <property type="protein sequence ID" value="MDR7073919.1"/>
    <property type="molecule type" value="Genomic_DNA"/>
</dbReference>
<dbReference type="PIRSF" id="PIRSF021441">
    <property type="entry name" value="DUF1453"/>
    <property type="match status" value="1"/>
</dbReference>
<keyword evidence="1" id="KW-0472">Membrane</keyword>